<evidence type="ECO:0000313" key="2">
    <source>
        <dbReference type="Proteomes" id="UP000193922"/>
    </source>
</evidence>
<name>A0A1Y1W1K4_9FUNG</name>
<dbReference type="EMBL" id="MCFD01000012">
    <property type="protein sequence ID" value="ORX67387.1"/>
    <property type="molecule type" value="Genomic_DNA"/>
</dbReference>
<dbReference type="RefSeq" id="XP_040741274.1">
    <property type="nucleotide sequence ID" value="XM_040888203.1"/>
</dbReference>
<organism evidence="1 2">
    <name type="scientific">Linderina pennispora</name>
    <dbReference type="NCBI Taxonomy" id="61395"/>
    <lineage>
        <taxon>Eukaryota</taxon>
        <taxon>Fungi</taxon>
        <taxon>Fungi incertae sedis</taxon>
        <taxon>Zoopagomycota</taxon>
        <taxon>Kickxellomycotina</taxon>
        <taxon>Kickxellomycetes</taxon>
        <taxon>Kickxellales</taxon>
        <taxon>Kickxellaceae</taxon>
        <taxon>Linderina</taxon>
    </lineage>
</organism>
<protein>
    <submittedName>
        <fullName evidence="1">Uncharacterized protein</fullName>
    </submittedName>
</protein>
<gene>
    <name evidence="1" type="ORF">DL89DRAFT_269220</name>
</gene>
<evidence type="ECO:0000313" key="1">
    <source>
        <dbReference type="EMBL" id="ORX67387.1"/>
    </source>
</evidence>
<sequence>MTATTYTVFAQGHSKGWDIFEGCLDHYQQASKFGQPTYTVSASPLALVLNKLDMSEADAETIAPGLTNQAPVPEVVAITEKLAARKAKITGLTVDYRAIMRKSCQAWKFVDVNNIKYKWYLVDTKRHWGLESSKGVTVATFDSNLFEGQEPGYITLHNSFDEDMRSLVFLSWALAAKTLFRRRLTTSACSAPSITVYSDIKER</sequence>
<dbReference type="GeneID" id="63804851"/>
<proteinExistence type="predicted"/>
<dbReference type="Proteomes" id="UP000193922">
    <property type="component" value="Unassembled WGS sequence"/>
</dbReference>
<comment type="caution">
    <text evidence="1">The sequence shown here is derived from an EMBL/GenBank/DDBJ whole genome shotgun (WGS) entry which is preliminary data.</text>
</comment>
<reference evidence="1 2" key="1">
    <citation type="submission" date="2016-07" db="EMBL/GenBank/DDBJ databases">
        <title>Pervasive Adenine N6-methylation of Active Genes in Fungi.</title>
        <authorList>
            <consortium name="DOE Joint Genome Institute"/>
            <person name="Mondo S.J."/>
            <person name="Dannebaum R.O."/>
            <person name="Kuo R.C."/>
            <person name="Labutti K."/>
            <person name="Haridas S."/>
            <person name="Kuo A."/>
            <person name="Salamov A."/>
            <person name="Ahrendt S.R."/>
            <person name="Lipzen A."/>
            <person name="Sullivan W."/>
            <person name="Andreopoulos W.B."/>
            <person name="Clum A."/>
            <person name="Lindquist E."/>
            <person name="Daum C."/>
            <person name="Ramamoorthy G.K."/>
            <person name="Gryganskyi A."/>
            <person name="Culley D."/>
            <person name="Magnuson J.K."/>
            <person name="James T.Y."/>
            <person name="O'Malley M.A."/>
            <person name="Stajich J.E."/>
            <person name="Spatafora J.W."/>
            <person name="Visel A."/>
            <person name="Grigoriev I.V."/>
        </authorList>
    </citation>
    <scope>NUCLEOTIDE SEQUENCE [LARGE SCALE GENOMIC DNA]</scope>
    <source>
        <strain evidence="1 2">ATCC 12442</strain>
    </source>
</reference>
<dbReference type="AlphaFoldDB" id="A0A1Y1W1K4"/>
<accession>A0A1Y1W1K4</accession>
<keyword evidence="2" id="KW-1185">Reference proteome</keyword>